<sequence>MPTENKSKNSEFTVQGLSDLPQLQLPLFVLFLVVYISIVLSNFTVFTCIILDSHLHSPMYIFLCHLSLLDISYTSTIVPKLLAMIFTQRNTMSFIECMIQLYFFMSFVAIEFLLLTAMAYDRFVAICHPLRYSSFMNQTRCVQLVLAVWVGGFSESVTHTVLISNLTYCSSRRIDHFFCDVPPLLKLSCSDTYKVEISTFIIGTLMDFSSLIFTFLSYIFIITAILKIQSADGRQKAFSTCSSHITCVTIFYGMITCIYMRPASMYSPGQDKFFALLYVILLPMLNPLIYTLLNKDFKDAIKRIGIRHILAS</sequence>
<dbReference type="OrthoDB" id="5967130at2759"/>
<dbReference type="Proteomes" id="UP000694569">
    <property type="component" value="Unplaced"/>
</dbReference>
<dbReference type="GeneTree" id="ENSGT01140000282524"/>
<dbReference type="PRINTS" id="PR00237">
    <property type="entry name" value="GPCRRHODOPSN"/>
</dbReference>
<dbReference type="GO" id="GO:0004930">
    <property type="term" value="F:G protein-coupled receptor activity"/>
    <property type="evidence" value="ECO:0007669"/>
    <property type="project" value="UniProtKB-KW"/>
</dbReference>
<feature type="transmembrane region" description="Helical" evidence="13">
    <location>
        <begin position="63"/>
        <end position="87"/>
    </location>
</feature>
<keyword evidence="16" id="KW-1185">Reference proteome</keyword>
<keyword evidence="11 12" id="KW-0807">Transducer</keyword>
<feature type="transmembrane region" description="Helical" evidence="13">
    <location>
        <begin position="27"/>
        <end position="51"/>
    </location>
</feature>
<accession>A0A8C5M9E4</accession>
<dbReference type="PANTHER" id="PTHR26452">
    <property type="entry name" value="OLFACTORY RECEPTOR"/>
    <property type="match status" value="1"/>
</dbReference>
<evidence type="ECO:0000256" key="4">
    <source>
        <dbReference type="ARBA" id="ARBA00022692"/>
    </source>
</evidence>
<comment type="similarity">
    <text evidence="12">Belongs to the G-protein coupled receptor 1 family.</text>
</comment>
<feature type="transmembrane region" description="Helical" evidence="13">
    <location>
        <begin position="238"/>
        <end position="261"/>
    </location>
</feature>
<keyword evidence="9 12" id="KW-0675">Receptor</keyword>
<protein>
    <recommendedName>
        <fullName evidence="13">Olfactory receptor</fullName>
    </recommendedName>
</protein>
<keyword evidence="4 12" id="KW-0812">Transmembrane</keyword>
<dbReference type="Ensembl" id="ENSLLET00000009041.1">
    <property type="protein sequence ID" value="ENSLLEP00000008698.1"/>
    <property type="gene ID" value="ENSLLEG00000005552.1"/>
</dbReference>
<keyword evidence="6 13" id="KW-1133">Transmembrane helix</keyword>
<dbReference type="InterPro" id="IPR050516">
    <property type="entry name" value="Olfactory_GPCR"/>
</dbReference>
<evidence type="ECO:0000313" key="15">
    <source>
        <dbReference type="Ensembl" id="ENSLLEP00000008698.1"/>
    </source>
</evidence>
<dbReference type="AlphaFoldDB" id="A0A8C5M9E4"/>
<keyword evidence="7 12" id="KW-0297">G-protein coupled receptor</keyword>
<dbReference type="Pfam" id="PF13853">
    <property type="entry name" value="7tm_4"/>
    <property type="match status" value="1"/>
</dbReference>
<evidence type="ECO:0000256" key="6">
    <source>
        <dbReference type="ARBA" id="ARBA00022989"/>
    </source>
</evidence>
<keyword evidence="8 13" id="KW-0472">Membrane</keyword>
<dbReference type="InterPro" id="IPR000276">
    <property type="entry name" value="GPCR_Rhodpsn"/>
</dbReference>
<evidence type="ECO:0000256" key="9">
    <source>
        <dbReference type="ARBA" id="ARBA00023170"/>
    </source>
</evidence>
<reference evidence="15" key="2">
    <citation type="submission" date="2025-09" db="UniProtKB">
        <authorList>
            <consortium name="Ensembl"/>
        </authorList>
    </citation>
    <scope>IDENTIFICATION</scope>
</reference>
<dbReference type="GO" id="GO:0004984">
    <property type="term" value="F:olfactory receptor activity"/>
    <property type="evidence" value="ECO:0007669"/>
    <property type="project" value="InterPro"/>
</dbReference>
<evidence type="ECO:0000259" key="14">
    <source>
        <dbReference type="PROSITE" id="PS50262"/>
    </source>
</evidence>
<dbReference type="SUPFAM" id="SSF81321">
    <property type="entry name" value="Family A G protein-coupled receptor-like"/>
    <property type="match status" value="1"/>
</dbReference>
<keyword evidence="2 13" id="KW-1003">Cell membrane</keyword>
<dbReference type="InterPro" id="IPR017452">
    <property type="entry name" value="GPCR_Rhodpsn_7TM"/>
</dbReference>
<feature type="transmembrane region" description="Helical" evidence="13">
    <location>
        <begin position="200"/>
        <end position="226"/>
    </location>
</feature>
<evidence type="ECO:0000256" key="12">
    <source>
        <dbReference type="RuleBase" id="RU000688"/>
    </source>
</evidence>
<dbReference type="PRINTS" id="PR00245">
    <property type="entry name" value="OLFACTORYR"/>
</dbReference>
<evidence type="ECO:0000256" key="8">
    <source>
        <dbReference type="ARBA" id="ARBA00023136"/>
    </source>
</evidence>
<dbReference type="PROSITE" id="PS50262">
    <property type="entry name" value="G_PROTEIN_RECEP_F1_2"/>
    <property type="match status" value="1"/>
</dbReference>
<evidence type="ECO:0000256" key="13">
    <source>
        <dbReference type="RuleBase" id="RU363047"/>
    </source>
</evidence>
<feature type="transmembrane region" description="Helical" evidence="13">
    <location>
        <begin position="99"/>
        <end position="120"/>
    </location>
</feature>
<organism evidence="15 16">
    <name type="scientific">Leptobrachium leishanense</name>
    <name type="common">Leishan spiny toad</name>
    <dbReference type="NCBI Taxonomy" id="445787"/>
    <lineage>
        <taxon>Eukaryota</taxon>
        <taxon>Metazoa</taxon>
        <taxon>Chordata</taxon>
        <taxon>Craniata</taxon>
        <taxon>Vertebrata</taxon>
        <taxon>Euteleostomi</taxon>
        <taxon>Amphibia</taxon>
        <taxon>Batrachia</taxon>
        <taxon>Anura</taxon>
        <taxon>Pelobatoidea</taxon>
        <taxon>Megophryidae</taxon>
        <taxon>Leptobrachium</taxon>
    </lineage>
</organism>
<feature type="transmembrane region" description="Helical" evidence="13">
    <location>
        <begin position="273"/>
        <end position="293"/>
    </location>
</feature>
<proteinExistence type="inferred from homology"/>
<feature type="transmembrane region" description="Helical" evidence="13">
    <location>
        <begin position="141"/>
        <end position="163"/>
    </location>
</feature>
<dbReference type="InterPro" id="IPR000725">
    <property type="entry name" value="Olfact_rcpt"/>
</dbReference>
<name>A0A8C5M9E4_9ANUR</name>
<evidence type="ECO:0000313" key="16">
    <source>
        <dbReference type="Proteomes" id="UP000694569"/>
    </source>
</evidence>
<evidence type="ECO:0000256" key="5">
    <source>
        <dbReference type="ARBA" id="ARBA00022725"/>
    </source>
</evidence>
<keyword evidence="5 13" id="KW-0552">Olfaction</keyword>
<reference evidence="15" key="1">
    <citation type="submission" date="2025-08" db="UniProtKB">
        <authorList>
            <consortium name="Ensembl"/>
        </authorList>
    </citation>
    <scope>IDENTIFICATION</scope>
</reference>
<dbReference type="CDD" id="cd13954">
    <property type="entry name" value="7tmA_OR"/>
    <property type="match status" value="1"/>
</dbReference>
<keyword evidence="3 13" id="KW-0716">Sensory transduction</keyword>
<feature type="domain" description="G-protein coupled receptors family 1 profile" evidence="14">
    <location>
        <begin position="41"/>
        <end position="290"/>
    </location>
</feature>
<dbReference type="PROSITE" id="PS00237">
    <property type="entry name" value="G_PROTEIN_RECEP_F1_1"/>
    <property type="match status" value="1"/>
</dbReference>
<comment type="subcellular location">
    <subcellularLocation>
        <location evidence="1 13">Cell membrane</location>
        <topology evidence="1 13">Multi-pass membrane protein</topology>
    </subcellularLocation>
</comment>
<dbReference type="FunFam" id="1.20.1070.10:FF:000010">
    <property type="entry name" value="Olfactory receptor"/>
    <property type="match status" value="1"/>
</dbReference>
<evidence type="ECO:0000256" key="2">
    <source>
        <dbReference type="ARBA" id="ARBA00022475"/>
    </source>
</evidence>
<evidence type="ECO:0000256" key="1">
    <source>
        <dbReference type="ARBA" id="ARBA00004651"/>
    </source>
</evidence>
<evidence type="ECO:0000256" key="3">
    <source>
        <dbReference type="ARBA" id="ARBA00022606"/>
    </source>
</evidence>
<evidence type="ECO:0000256" key="7">
    <source>
        <dbReference type="ARBA" id="ARBA00023040"/>
    </source>
</evidence>
<keyword evidence="10" id="KW-0325">Glycoprotein</keyword>
<evidence type="ECO:0000256" key="11">
    <source>
        <dbReference type="ARBA" id="ARBA00023224"/>
    </source>
</evidence>
<dbReference type="GO" id="GO:0005886">
    <property type="term" value="C:plasma membrane"/>
    <property type="evidence" value="ECO:0007669"/>
    <property type="project" value="UniProtKB-SubCell"/>
</dbReference>
<dbReference type="Gene3D" id="1.20.1070.10">
    <property type="entry name" value="Rhodopsin 7-helix transmembrane proteins"/>
    <property type="match status" value="1"/>
</dbReference>
<evidence type="ECO:0000256" key="10">
    <source>
        <dbReference type="ARBA" id="ARBA00023180"/>
    </source>
</evidence>